<evidence type="ECO:0000256" key="11">
    <source>
        <dbReference type="RuleBase" id="RU361274"/>
    </source>
</evidence>
<dbReference type="AlphaFoldDB" id="A0A1L9QTJ4"/>
<dbReference type="PANTHER" id="PTHR30616">
    <property type="entry name" value="UNCHARACTERIZED PROTEIN YFIH"/>
    <property type="match status" value="1"/>
</dbReference>
<dbReference type="PANTHER" id="PTHR30616:SF2">
    <property type="entry name" value="PURINE NUCLEOSIDE PHOSPHORYLASE LACC1"/>
    <property type="match status" value="1"/>
</dbReference>
<proteinExistence type="inferred from homology"/>
<dbReference type="InterPro" id="IPR011324">
    <property type="entry name" value="Cytotoxic_necrot_fac-like_cat"/>
</dbReference>
<evidence type="ECO:0000256" key="2">
    <source>
        <dbReference type="ARBA" id="ARBA00003215"/>
    </source>
</evidence>
<reference evidence="12" key="1">
    <citation type="submission" date="2016-10" db="EMBL/GenBank/DDBJ databases">
        <title>CRISPR-Cas defence system in Roseofilum reptotaenium: evidence of a bacteriophage-cyanobacterium arms race in the coral black band disease.</title>
        <authorList>
            <person name="Buerger P."/>
            <person name="Wood-Charlson E.M."/>
            <person name="Weynberg K.D."/>
            <person name="Willis B."/>
            <person name="Van Oppen M.J."/>
        </authorList>
    </citation>
    <scope>NUCLEOTIDE SEQUENCE [LARGE SCALE GENOMIC DNA]</scope>
    <source>
        <strain evidence="12">AO1-A</strain>
    </source>
</reference>
<comment type="similarity">
    <text evidence="3 11">Belongs to the purine nucleoside phosphorylase YfiH/LACC1 family.</text>
</comment>
<comment type="caution">
    <text evidence="12">The sequence shown here is derived from an EMBL/GenBank/DDBJ whole genome shotgun (WGS) entry which is preliminary data.</text>
</comment>
<dbReference type="GO" id="GO:0016787">
    <property type="term" value="F:hydrolase activity"/>
    <property type="evidence" value="ECO:0007669"/>
    <property type="project" value="UniProtKB-KW"/>
</dbReference>
<evidence type="ECO:0000256" key="5">
    <source>
        <dbReference type="ARBA" id="ARBA00022723"/>
    </source>
</evidence>
<evidence type="ECO:0000313" key="12">
    <source>
        <dbReference type="EMBL" id="OJJ25994.1"/>
    </source>
</evidence>
<dbReference type="GO" id="GO:0017061">
    <property type="term" value="F:S-methyl-5-thioadenosine phosphorylase activity"/>
    <property type="evidence" value="ECO:0007669"/>
    <property type="project" value="UniProtKB-EC"/>
</dbReference>
<protein>
    <recommendedName>
        <fullName evidence="11">Purine nucleoside phosphorylase</fullName>
    </recommendedName>
</protein>
<evidence type="ECO:0000256" key="9">
    <source>
        <dbReference type="ARBA" id="ARBA00048968"/>
    </source>
</evidence>
<dbReference type="EMBL" id="MLAW01000011">
    <property type="protein sequence ID" value="OJJ25994.1"/>
    <property type="molecule type" value="Genomic_DNA"/>
</dbReference>
<gene>
    <name evidence="12" type="ORF">BI308_08530</name>
</gene>
<dbReference type="Proteomes" id="UP000183940">
    <property type="component" value="Unassembled WGS sequence"/>
</dbReference>
<dbReference type="STRING" id="1925591.BI308_08530"/>
<keyword evidence="4" id="KW-0808">Transferase</keyword>
<dbReference type="InterPro" id="IPR038371">
    <property type="entry name" value="Cu_polyphenol_OxRdtase_sf"/>
</dbReference>
<comment type="function">
    <text evidence="2">Purine nucleoside enzyme that catalyzes the phosphorolysis of adenosine and inosine nucleosides, yielding D-ribose 1-phosphate and the respective free bases, adenine and hypoxanthine. Also catalyzes the phosphorolysis of S-methyl-5'-thioadenosine into adenine and S-methyl-5-thio-alpha-D-ribose 1-phosphate. Also has adenosine deaminase activity.</text>
</comment>
<evidence type="ECO:0000256" key="6">
    <source>
        <dbReference type="ARBA" id="ARBA00022801"/>
    </source>
</evidence>
<keyword evidence="7" id="KW-0862">Zinc</keyword>
<keyword evidence="6" id="KW-0378">Hydrolase</keyword>
<evidence type="ECO:0000256" key="10">
    <source>
        <dbReference type="ARBA" id="ARBA00049893"/>
    </source>
</evidence>
<keyword evidence="13" id="KW-1185">Reference proteome</keyword>
<accession>A0A1L9QTJ4</accession>
<dbReference type="SUPFAM" id="SSF64438">
    <property type="entry name" value="CNF1/YfiH-like putative cysteine hydrolases"/>
    <property type="match status" value="1"/>
</dbReference>
<sequence>MSSLWHWQMAQGLTYLTCSLLDPWKHGFFTRQFAPQTPESLAHLLDEQVRVYRVKQVHGQRILTPSEVESLGVERPEADGLLSENAHDSVWVCSADCVPVLMGDLGTGQVAALHAGWRGTAAEIVPEAIARFQALGTRLEDLRIALGPAISGGEYQVGLDVAQQVGKTLIQGESAPDWIEQLSGGKHPVLLPDSEPDRIRLDVRQVNLRQLRQLGVHAEQVAIAPYCTYQNQDLFFSYRRDRLKSVQWSGIVNSMKH</sequence>
<dbReference type="Pfam" id="PF02578">
    <property type="entry name" value="Cu-oxidase_4"/>
    <property type="match status" value="1"/>
</dbReference>
<evidence type="ECO:0000256" key="1">
    <source>
        <dbReference type="ARBA" id="ARBA00000553"/>
    </source>
</evidence>
<name>A0A1L9QTJ4_9CYAN</name>
<evidence type="ECO:0000313" key="13">
    <source>
        <dbReference type="Proteomes" id="UP000183940"/>
    </source>
</evidence>
<comment type="catalytic activity">
    <reaction evidence="10">
        <text>S-methyl-5'-thioadenosine + phosphate = 5-(methylsulfanyl)-alpha-D-ribose 1-phosphate + adenine</text>
        <dbReference type="Rhea" id="RHEA:11852"/>
        <dbReference type="ChEBI" id="CHEBI:16708"/>
        <dbReference type="ChEBI" id="CHEBI:17509"/>
        <dbReference type="ChEBI" id="CHEBI:43474"/>
        <dbReference type="ChEBI" id="CHEBI:58533"/>
        <dbReference type="EC" id="2.4.2.28"/>
    </reaction>
    <physiologicalReaction direction="left-to-right" evidence="10">
        <dbReference type="Rhea" id="RHEA:11853"/>
    </physiologicalReaction>
</comment>
<keyword evidence="5" id="KW-0479">Metal-binding</keyword>
<dbReference type="Gene3D" id="3.60.140.10">
    <property type="entry name" value="CNF1/YfiH-like putative cysteine hydrolases"/>
    <property type="match status" value="1"/>
</dbReference>
<evidence type="ECO:0000256" key="4">
    <source>
        <dbReference type="ARBA" id="ARBA00022679"/>
    </source>
</evidence>
<evidence type="ECO:0000256" key="7">
    <source>
        <dbReference type="ARBA" id="ARBA00022833"/>
    </source>
</evidence>
<dbReference type="GO" id="GO:0005507">
    <property type="term" value="F:copper ion binding"/>
    <property type="evidence" value="ECO:0007669"/>
    <property type="project" value="TreeGrafter"/>
</dbReference>
<comment type="catalytic activity">
    <reaction evidence="1">
        <text>inosine + phosphate = alpha-D-ribose 1-phosphate + hypoxanthine</text>
        <dbReference type="Rhea" id="RHEA:27646"/>
        <dbReference type="ChEBI" id="CHEBI:17368"/>
        <dbReference type="ChEBI" id="CHEBI:17596"/>
        <dbReference type="ChEBI" id="CHEBI:43474"/>
        <dbReference type="ChEBI" id="CHEBI:57720"/>
        <dbReference type="EC" id="2.4.2.1"/>
    </reaction>
    <physiologicalReaction direction="left-to-right" evidence="1">
        <dbReference type="Rhea" id="RHEA:27647"/>
    </physiologicalReaction>
</comment>
<dbReference type="CDD" id="cd16833">
    <property type="entry name" value="YfiH"/>
    <property type="match status" value="1"/>
</dbReference>
<comment type="catalytic activity">
    <reaction evidence="9">
        <text>adenosine + phosphate = alpha-D-ribose 1-phosphate + adenine</text>
        <dbReference type="Rhea" id="RHEA:27642"/>
        <dbReference type="ChEBI" id="CHEBI:16335"/>
        <dbReference type="ChEBI" id="CHEBI:16708"/>
        <dbReference type="ChEBI" id="CHEBI:43474"/>
        <dbReference type="ChEBI" id="CHEBI:57720"/>
        <dbReference type="EC" id="2.4.2.1"/>
    </reaction>
    <physiologicalReaction direction="left-to-right" evidence="9">
        <dbReference type="Rhea" id="RHEA:27643"/>
    </physiologicalReaction>
</comment>
<dbReference type="NCBIfam" id="TIGR00726">
    <property type="entry name" value="peptidoglycan editing factor PgeF"/>
    <property type="match status" value="1"/>
</dbReference>
<organism evidence="12 13">
    <name type="scientific">Roseofilum reptotaenium AO1-A</name>
    <dbReference type="NCBI Taxonomy" id="1925591"/>
    <lineage>
        <taxon>Bacteria</taxon>
        <taxon>Bacillati</taxon>
        <taxon>Cyanobacteriota</taxon>
        <taxon>Cyanophyceae</taxon>
        <taxon>Desertifilales</taxon>
        <taxon>Desertifilaceae</taxon>
        <taxon>Roseofilum</taxon>
    </lineage>
</organism>
<evidence type="ECO:0000256" key="3">
    <source>
        <dbReference type="ARBA" id="ARBA00007353"/>
    </source>
</evidence>
<comment type="catalytic activity">
    <reaction evidence="8">
        <text>adenosine + H2O + H(+) = inosine + NH4(+)</text>
        <dbReference type="Rhea" id="RHEA:24408"/>
        <dbReference type="ChEBI" id="CHEBI:15377"/>
        <dbReference type="ChEBI" id="CHEBI:15378"/>
        <dbReference type="ChEBI" id="CHEBI:16335"/>
        <dbReference type="ChEBI" id="CHEBI:17596"/>
        <dbReference type="ChEBI" id="CHEBI:28938"/>
        <dbReference type="EC" id="3.5.4.4"/>
    </reaction>
    <physiologicalReaction direction="left-to-right" evidence="8">
        <dbReference type="Rhea" id="RHEA:24409"/>
    </physiologicalReaction>
</comment>
<dbReference type="InterPro" id="IPR003730">
    <property type="entry name" value="Cu_polyphenol_OxRdtase"/>
</dbReference>
<evidence type="ECO:0000256" key="8">
    <source>
        <dbReference type="ARBA" id="ARBA00047989"/>
    </source>
</evidence>